<keyword evidence="2" id="KW-0012">Acyltransferase</keyword>
<comment type="caution">
    <text evidence="2">The sequence shown here is derived from an EMBL/GenBank/DDBJ whole genome shotgun (WGS) entry which is preliminary data.</text>
</comment>
<dbReference type="InterPro" id="IPR000182">
    <property type="entry name" value="GNAT_dom"/>
</dbReference>
<evidence type="ECO:0000313" key="2">
    <source>
        <dbReference type="EMBL" id="MDN4597256.1"/>
    </source>
</evidence>
<reference evidence="2" key="1">
    <citation type="submission" date="2023-03" db="EMBL/GenBank/DDBJ databases">
        <title>MT1 and MT2 Draft Genomes of Novel Species.</title>
        <authorList>
            <person name="Venkateswaran K."/>
        </authorList>
    </citation>
    <scope>NUCLEOTIDE SEQUENCE</scope>
    <source>
        <strain evidence="2">F6_8S_P_1A</strain>
    </source>
</reference>
<protein>
    <submittedName>
        <fullName evidence="2">GNAT family N-acetyltransferase</fullName>
        <ecNumber evidence="2">2.3.1.-</ecNumber>
    </submittedName>
</protein>
<name>A0ABT8IXW7_9MICO</name>
<sequence length="149" mass="15845">MALDRVLAADVADVRGFLQQADLTLAGLDEPTVALWVERDDTGTIVGSTGFELSRDGAHALVRSVAVAPGRRASGAGSRLALFAIEQARAAGAGRAWLFSRRSGGFWQKLGFASADREELAAALPDAYQVRLFTESGQLDREVAWSLAL</sequence>
<feature type="domain" description="N-acetyltransferase" evidence="1">
    <location>
        <begin position="1"/>
        <end position="131"/>
    </location>
</feature>
<dbReference type="PROSITE" id="PS51186">
    <property type="entry name" value="GNAT"/>
    <property type="match status" value="1"/>
</dbReference>
<accession>A0ABT8IXW7</accession>
<keyword evidence="2" id="KW-0808">Transferase</keyword>
<gene>
    <name evidence="2" type="ORF">P5G59_08905</name>
</gene>
<dbReference type="SUPFAM" id="SSF55729">
    <property type="entry name" value="Acyl-CoA N-acyltransferases (Nat)"/>
    <property type="match status" value="1"/>
</dbReference>
<dbReference type="RefSeq" id="WP_301218088.1">
    <property type="nucleotide sequence ID" value="NZ_JAROCB010000002.1"/>
</dbReference>
<dbReference type="Gene3D" id="3.40.630.30">
    <property type="match status" value="1"/>
</dbReference>
<proteinExistence type="predicted"/>
<dbReference type="Pfam" id="PF00583">
    <property type="entry name" value="Acetyltransf_1"/>
    <property type="match status" value="1"/>
</dbReference>
<dbReference type="InterPro" id="IPR016181">
    <property type="entry name" value="Acyl_CoA_acyltransferase"/>
</dbReference>
<evidence type="ECO:0000313" key="3">
    <source>
        <dbReference type="Proteomes" id="UP001174210"/>
    </source>
</evidence>
<dbReference type="EC" id="2.3.1.-" evidence="2"/>
<organism evidence="2 3">
    <name type="scientific">Leifsonia virtsii</name>
    <dbReference type="NCBI Taxonomy" id="3035915"/>
    <lineage>
        <taxon>Bacteria</taxon>
        <taxon>Bacillati</taxon>
        <taxon>Actinomycetota</taxon>
        <taxon>Actinomycetes</taxon>
        <taxon>Micrococcales</taxon>
        <taxon>Microbacteriaceae</taxon>
        <taxon>Leifsonia</taxon>
    </lineage>
</organism>
<dbReference type="GO" id="GO:0016746">
    <property type="term" value="F:acyltransferase activity"/>
    <property type="evidence" value="ECO:0007669"/>
    <property type="project" value="UniProtKB-KW"/>
</dbReference>
<evidence type="ECO:0000259" key="1">
    <source>
        <dbReference type="PROSITE" id="PS51186"/>
    </source>
</evidence>
<keyword evidence="3" id="KW-1185">Reference proteome</keyword>
<dbReference type="Proteomes" id="UP001174210">
    <property type="component" value="Unassembled WGS sequence"/>
</dbReference>
<dbReference type="EMBL" id="JAROCB010000002">
    <property type="protein sequence ID" value="MDN4597256.1"/>
    <property type="molecule type" value="Genomic_DNA"/>
</dbReference>